<proteinExistence type="predicted"/>
<evidence type="ECO:0000259" key="1">
    <source>
        <dbReference type="Pfam" id="PF00004"/>
    </source>
</evidence>
<feature type="domain" description="ATPase AAA-type core" evidence="1">
    <location>
        <begin position="339"/>
        <end position="474"/>
    </location>
</feature>
<gene>
    <name evidence="2" type="ordered locus">Mrad2831_5305</name>
</gene>
<dbReference type="GO" id="GO:0007005">
    <property type="term" value="P:mitochondrion organization"/>
    <property type="evidence" value="ECO:0007669"/>
    <property type="project" value="TreeGrafter"/>
</dbReference>
<dbReference type="RefSeq" id="WP_012322196.1">
    <property type="nucleotide sequence ID" value="NC_010505.1"/>
</dbReference>
<dbReference type="AlphaFoldDB" id="B1LXD1"/>
<dbReference type="InterPro" id="IPR003959">
    <property type="entry name" value="ATPase_AAA_core"/>
</dbReference>
<keyword evidence="2" id="KW-0378">Hydrolase</keyword>
<evidence type="ECO:0000313" key="3">
    <source>
        <dbReference type="Proteomes" id="UP000006589"/>
    </source>
</evidence>
<dbReference type="eggNOG" id="COG0466">
    <property type="taxonomic scope" value="Bacteria"/>
</dbReference>
<dbReference type="PANTHER" id="PTHR43718:SF2">
    <property type="entry name" value="LON PROTEASE HOMOLOG, MITOCHONDRIAL"/>
    <property type="match status" value="1"/>
</dbReference>
<organism evidence="2 3">
    <name type="scientific">Methylobacterium radiotolerans (strain ATCC 27329 / DSM 1819 / JCM 2831 / NBRC 15690 / NCIMB 10815 / 0-1)</name>
    <dbReference type="NCBI Taxonomy" id="426355"/>
    <lineage>
        <taxon>Bacteria</taxon>
        <taxon>Pseudomonadati</taxon>
        <taxon>Pseudomonadota</taxon>
        <taxon>Alphaproteobacteria</taxon>
        <taxon>Hyphomicrobiales</taxon>
        <taxon>Methylobacteriaceae</taxon>
        <taxon>Methylobacterium</taxon>
    </lineage>
</organism>
<evidence type="ECO:0000313" key="2">
    <source>
        <dbReference type="EMBL" id="ACB27252.1"/>
    </source>
</evidence>
<dbReference type="GO" id="GO:0016887">
    <property type="term" value="F:ATP hydrolysis activity"/>
    <property type="evidence" value="ECO:0007669"/>
    <property type="project" value="InterPro"/>
</dbReference>
<dbReference type="GO" id="GO:0006515">
    <property type="term" value="P:protein quality control for misfolded or incompletely synthesized proteins"/>
    <property type="evidence" value="ECO:0007669"/>
    <property type="project" value="TreeGrafter"/>
</dbReference>
<dbReference type="Pfam" id="PF00004">
    <property type="entry name" value="AAA"/>
    <property type="match status" value="1"/>
</dbReference>
<dbReference type="GO" id="GO:0005524">
    <property type="term" value="F:ATP binding"/>
    <property type="evidence" value="ECO:0007669"/>
    <property type="project" value="InterPro"/>
</dbReference>
<protein>
    <submittedName>
        <fullName evidence="2">ATP-dependent Lon protease-like protein</fullName>
    </submittedName>
</protein>
<dbReference type="InterPro" id="IPR027417">
    <property type="entry name" value="P-loop_NTPase"/>
</dbReference>
<keyword evidence="2" id="KW-0645">Protease</keyword>
<dbReference type="GeneID" id="25390646"/>
<dbReference type="HOGENOM" id="CLU_494178_0_0_5"/>
<dbReference type="SUPFAM" id="SSF52540">
    <property type="entry name" value="P-loop containing nucleoside triphosphate hydrolases"/>
    <property type="match status" value="1"/>
</dbReference>
<dbReference type="STRING" id="426355.Mrad2831_5305"/>
<dbReference type="Gene3D" id="3.40.50.300">
    <property type="entry name" value="P-loop containing nucleotide triphosphate hydrolases"/>
    <property type="match status" value="1"/>
</dbReference>
<dbReference type="GO" id="GO:0051131">
    <property type="term" value="P:chaperone-mediated protein complex assembly"/>
    <property type="evidence" value="ECO:0007669"/>
    <property type="project" value="TreeGrafter"/>
</dbReference>
<dbReference type="OrthoDB" id="5297432at2"/>
<sequence>MTKRVPVHGAPPTLRELLCGAAPYGGSAHRDLYAHLPHTWPSFLDGDRKSLWEDLGGSWVMVELLEGVWVAAEKVIDSRGANGALDTRVFQTQLLVAWSELGRLLDGRPAADIELDRLYNLPSLLDELRDRMTVLLAMLAERTAVDRMPDVLWRYARRATPDAGLLQLYAAAFGVSHDECSYTPRHIPGTRLLDVLGHWRETGMQAIADAALLARGQIRDAVTDAVAERQAPARPEPSLHQLLNSAHAKPEQADPEPEAGPGVVVVPRIGGGTKGQGNKDATSELGDILGRRLPLYEVPSDRHALVEEAAAEAPHARRFFERLVALQDTREHWALPPILALGDPGGGKTTAVDAFFRRYGLHVERYACDGSSDSAAAGTPRRWASGEVSLPLRASMTAGYANPVILWDEVNRAGGQRQGSGGTLRDALTSFLEPQNACRYRDPLVEAEVDISHVLHVATANSQDGIAPQVLDRLVVLEFPLPTREHLPVLARRMAREIARRQGLPDDHGELDRAELQALAENWAGGSLRGLKRLVEVAMRVRMTAPWATRH</sequence>
<dbReference type="GO" id="GO:0004252">
    <property type="term" value="F:serine-type endopeptidase activity"/>
    <property type="evidence" value="ECO:0007669"/>
    <property type="project" value="InterPro"/>
</dbReference>
<name>B1LXD1_METRJ</name>
<dbReference type="InterPro" id="IPR027065">
    <property type="entry name" value="Lon_Prtase"/>
</dbReference>
<dbReference type="KEGG" id="mrd:Mrad2831_5305"/>
<dbReference type="Proteomes" id="UP000006589">
    <property type="component" value="Chromosome"/>
</dbReference>
<dbReference type="PANTHER" id="PTHR43718">
    <property type="entry name" value="LON PROTEASE"/>
    <property type="match status" value="1"/>
</dbReference>
<dbReference type="GO" id="GO:0003697">
    <property type="term" value="F:single-stranded DNA binding"/>
    <property type="evidence" value="ECO:0007669"/>
    <property type="project" value="TreeGrafter"/>
</dbReference>
<dbReference type="EMBL" id="CP001001">
    <property type="protein sequence ID" value="ACB27252.1"/>
    <property type="molecule type" value="Genomic_DNA"/>
</dbReference>
<dbReference type="GO" id="GO:0004176">
    <property type="term" value="F:ATP-dependent peptidase activity"/>
    <property type="evidence" value="ECO:0007669"/>
    <property type="project" value="InterPro"/>
</dbReference>
<accession>B1LXD1</accession>
<reference evidence="2 3" key="1">
    <citation type="submission" date="2008-03" db="EMBL/GenBank/DDBJ databases">
        <title>Complete sequence of chromosome of Methylobacterium radiotolerans JCM 2831.</title>
        <authorList>
            <consortium name="US DOE Joint Genome Institute"/>
            <person name="Copeland A."/>
            <person name="Lucas S."/>
            <person name="Lapidus A."/>
            <person name="Glavina del Rio T."/>
            <person name="Dalin E."/>
            <person name="Tice H."/>
            <person name="Bruce D."/>
            <person name="Goodwin L."/>
            <person name="Pitluck S."/>
            <person name="Kiss H."/>
            <person name="Brettin T."/>
            <person name="Detter J.C."/>
            <person name="Han C."/>
            <person name="Kuske C.R."/>
            <person name="Schmutz J."/>
            <person name="Larimer F."/>
            <person name="Land M."/>
            <person name="Hauser L."/>
            <person name="Kyrpides N."/>
            <person name="Mikhailova N."/>
            <person name="Marx C.J."/>
            <person name="Richardson P."/>
        </authorList>
    </citation>
    <scope>NUCLEOTIDE SEQUENCE [LARGE SCALE GENOMIC DNA]</scope>
    <source>
        <strain evidence="3">ATCC 27329 / DSM 1819 / JCM 2831 / NBRC 15690 / NCIMB 10815 / 0-1</strain>
    </source>
</reference>